<dbReference type="STRING" id="1457154.CAPSK01_000614"/>
<dbReference type="EMBL" id="JDSS02000010">
    <property type="protein sequence ID" value="KFB69669.1"/>
    <property type="molecule type" value="Genomic_DNA"/>
</dbReference>
<protein>
    <submittedName>
        <fullName evidence="1">Uncharacterized protein</fullName>
    </submittedName>
</protein>
<sequence length="202" mass="22318">MAIAHLLQRAYRDYDDPRYERLAKLSVSHLYNLRKSSGYQAQRRSFTQTRPVCNAIGVRKAPSPEGRAGFVRIDTVHQRDQDGVKGVYHLTCVDAVSQWQVEACVQGISEAFLLPVLALIIDQFHQGQRQDRQALQAAGRGNTARTFDRVGGAQPDRLPVGRYLGGPACRLRGCEFFTSAPQSARPDAGAILGRSMGNACFD</sequence>
<reference evidence="1 2" key="1">
    <citation type="submission" date="2014-07" db="EMBL/GenBank/DDBJ databases">
        <title>Expanding our view of genomic diversity in Candidatus Accumulibacter clades.</title>
        <authorList>
            <person name="Skennerton C.T."/>
            <person name="Barr J.J."/>
            <person name="Slater F.R."/>
            <person name="Bond P.L."/>
            <person name="Tyson G.W."/>
        </authorList>
    </citation>
    <scope>NUCLEOTIDE SEQUENCE [LARGE SCALE GENOMIC DNA]</scope>
    <source>
        <strain evidence="2">SK-01</strain>
    </source>
</reference>
<dbReference type="AlphaFoldDB" id="A0A084Y4M5"/>
<dbReference type="Proteomes" id="UP000019812">
    <property type="component" value="Unassembled WGS sequence"/>
</dbReference>
<evidence type="ECO:0000313" key="2">
    <source>
        <dbReference type="Proteomes" id="UP000019812"/>
    </source>
</evidence>
<comment type="caution">
    <text evidence="1">The sequence shown here is derived from an EMBL/GenBank/DDBJ whole genome shotgun (WGS) entry which is preliminary data.</text>
</comment>
<organism evidence="1 2">
    <name type="scientific">Candidatus Accumulibacter vicinus</name>
    <dbReference type="NCBI Taxonomy" id="2954382"/>
    <lineage>
        <taxon>Bacteria</taxon>
        <taxon>Pseudomonadati</taxon>
        <taxon>Pseudomonadota</taxon>
        <taxon>Betaproteobacteria</taxon>
        <taxon>Candidatus Accumulibacter</taxon>
    </lineage>
</organism>
<proteinExistence type="predicted"/>
<accession>A0A084Y4M5</accession>
<name>A0A084Y4M5_9PROT</name>
<gene>
    <name evidence="1" type="ORF">CAPSK01_000614</name>
</gene>
<evidence type="ECO:0000313" key="1">
    <source>
        <dbReference type="EMBL" id="KFB69669.1"/>
    </source>
</evidence>